<accession>A0A9E7DK62</accession>
<dbReference type="Proteomes" id="UP000831151">
    <property type="component" value="Chromosome"/>
</dbReference>
<protein>
    <submittedName>
        <fullName evidence="3">DUF2318 domain-containing protein</fullName>
    </submittedName>
</protein>
<evidence type="ECO:0000256" key="1">
    <source>
        <dbReference type="SAM" id="Phobius"/>
    </source>
</evidence>
<feature type="transmembrane region" description="Helical" evidence="1">
    <location>
        <begin position="67"/>
        <end position="88"/>
    </location>
</feature>
<evidence type="ECO:0000313" key="3">
    <source>
        <dbReference type="EMBL" id="UQK59420.1"/>
    </source>
</evidence>
<evidence type="ECO:0000259" key="2">
    <source>
        <dbReference type="Pfam" id="PF10080"/>
    </source>
</evidence>
<feature type="transmembrane region" description="Helical" evidence="1">
    <location>
        <begin position="215"/>
        <end position="236"/>
    </location>
</feature>
<dbReference type="AlphaFoldDB" id="A0A9E7DK62"/>
<keyword evidence="1" id="KW-0812">Transmembrane</keyword>
<keyword evidence="4" id="KW-1185">Reference proteome</keyword>
<dbReference type="InterPro" id="IPR018758">
    <property type="entry name" value="FtrD-like"/>
</dbReference>
<feature type="transmembrane region" description="Helical" evidence="1">
    <location>
        <begin position="37"/>
        <end position="55"/>
    </location>
</feature>
<dbReference type="KEGG" id="fms:M1R53_01835"/>
<proteinExistence type="predicted"/>
<evidence type="ECO:0000313" key="4">
    <source>
        <dbReference type="Proteomes" id="UP000831151"/>
    </source>
</evidence>
<feature type="domain" description="Membrane iron-sulfur containing protein FtrD-like" evidence="2">
    <location>
        <begin position="312"/>
        <end position="411"/>
    </location>
</feature>
<dbReference type="EMBL" id="CP096649">
    <property type="protein sequence ID" value="UQK59420.1"/>
    <property type="molecule type" value="Genomic_DNA"/>
</dbReference>
<reference evidence="3" key="1">
    <citation type="submission" date="2022-04" db="EMBL/GenBank/DDBJ databases">
        <title>Complete genome sequences of Ezakiella coagulans and Fenollaria massiliensis.</title>
        <authorList>
            <person name="France M.T."/>
            <person name="Clifford J."/>
            <person name="Narina S."/>
            <person name="Rutt L."/>
            <person name="Ravel J."/>
        </authorList>
    </citation>
    <scope>NUCLEOTIDE SEQUENCE</scope>
    <source>
        <strain evidence="3">C0061C2</strain>
    </source>
</reference>
<organism evidence="3 4">
    <name type="scientific">Fenollaria massiliensis</name>
    <dbReference type="NCBI Taxonomy" id="938288"/>
    <lineage>
        <taxon>Bacteria</taxon>
        <taxon>Bacillati</taxon>
        <taxon>Bacillota</taxon>
        <taxon>Clostridia</taxon>
        <taxon>Eubacteriales</taxon>
        <taxon>Fenollaria</taxon>
    </lineage>
</organism>
<dbReference type="RefSeq" id="WP_249242871.1">
    <property type="nucleotide sequence ID" value="NZ_CP096649.1"/>
</dbReference>
<feature type="transmembrane region" description="Helical" evidence="1">
    <location>
        <begin position="100"/>
        <end position="121"/>
    </location>
</feature>
<keyword evidence="1" id="KW-1133">Transmembrane helix</keyword>
<feature type="transmembrane region" description="Helical" evidence="1">
    <location>
        <begin position="6"/>
        <end position="25"/>
    </location>
</feature>
<sequence>MLKIFIKVMEAGVGFSFIMGLALGYLSTENFKSKYKIIFGTVFVGTLAAIISSIIREIPNFVNRSALSFWSMVPIVIAFIGIIIFYFLKEKSSIYKNIFVSFLSLYIIASFFYYMPALFVQLNNFVYYGESAVSTMVLYRIIGYVFAVVLMILSSIAIFKIVRRVDKIYRDKILMISLSIWGINQIFIVLQRLYAVDLIPRSASVFNTIAWVINHAHYIGFSLMIFLIILPIILYLNNMKVKETFKNPAELRKKKYHMRCNRNLAKFLLILIVINVFSLTYLRAYSGREIQLSEPEEYEIEGDMIVIPLSELEDMKLHRYQYTASDGVHMRFFLIKKSQGSYGVVLDACEICGPSGYYERGNDVICKLCDVIMNRGTIGFKGGCNPIPIPYIVHDEKIKINTQDLDANSFVFK</sequence>
<feature type="transmembrane region" description="Helical" evidence="1">
    <location>
        <begin position="174"/>
        <end position="195"/>
    </location>
</feature>
<gene>
    <name evidence="3" type="ORF">M1R53_01835</name>
</gene>
<feature type="transmembrane region" description="Helical" evidence="1">
    <location>
        <begin position="263"/>
        <end position="282"/>
    </location>
</feature>
<dbReference type="Pfam" id="PF10080">
    <property type="entry name" value="FtrD-like"/>
    <property type="match status" value="1"/>
</dbReference>
<name>A0A9E7DK62_9FIRM</name>
<feature type="transmembrane region" description="Helical" evidence="1">
    <location>
        <begin position="141"/>
        <end position="162"/>
    </location>
</feature>
<keyword evidence="1" id="KW-0472">Membrane</keyword>